<dbReference type="PANTHER" id="PTHR30336:SF18">
    <property type="entry name" value="MEMBRANE PROTEIN"/>
    <property type="match status" value="1"/>
</dbReference>
<dbReference type="GO" id="GO:0043164">
    <property type="term" value="P:Gram-negative-bacterium-type cell wall biogenesis"/>
    <property type="evidence" value="ECO:0007669"/>
    <property type="project" value="TreeGrafter"/>
</dbReference>
<feature type="transmembrane region" description="Helical" evidence="1">
    <location>
        <begin position="29"/>
        <end position="48"/>
    </location>
</feature>
<dbReference type="Gene3D" id="3.40.50.620">
    <property type="entry name" value="HUPs"/>
    <property type="match status" value="1"/>
</dbReference>
<dbReference type="OrthoDB" id="9782395at2"/>
<keyword evidence="1" id="KW-0472">Membrane</keyword>
<name>A0A2P7PZA6_9FIRM</name>
<dbReference type="GO" id="GO:0005886">
    <property type="term" value="C:plasma membrane"/>
    <property type="evidence" value="ECO:0007669"/>
    <property type="project" value="TreeGrafter"/>
</dbReference>
<dbReference type="Proteomes" id="UP000241434">
    <property type="component" value="Unassembled WGS sequence"/>
</dbReference>
<feature type="transmembrane region" description="Helical" evidence="1">
    <location>
        <begin position="329"/>
        <end position="347"/>
    </location>
</feature>
<feature type="transmembrane region" description="Helical" evidence="1">
    <location>
        <begin position="135"/>
        <end position="159"/>
    </location>
</feature>
<feature type="transmembrane region" description="Helical" evidence="1">
    <location>
        <begin position="60"/>
        <end position="91"/>
    </location>
</feature>
<dbReference type="RefSeq" id="WP_106777130.1">
    <property type="nucleotide sequence ID" value="NZ_JYGE01000006.1"/>
</dbReference>
<evidence type="ECO:0000256" key="1">
    <source>
        <dbReference type="SAM" id="Phobius"/>
    </source>
</evidence>
<dbReference type="EMBL" id="JYGE01000006">
    <property type="protein sequence ID" value="PSJ31054.1"/>
    <property type="molecule type" value="Genomic_DNA"/>
</dbReference>
<keyword evidence="4" id="KW-1185">Reference proteome</keyword>
<dbReference type="GO" id="GO:0000270">
    <property type="term" value="P:peptidoglycan metabolic process"/>
    <property type="evidence" value="ECO:0007669"/>
    <property type="project" value="TreeGrafter"/>
</dbReference>
<evidence type="ECO:0000313" key="3">
    <source>
        <dbReference type="EMBL" id="PSJ31054.1"/>
    </source>
</evidence>
<feature type="transmembrane region" description="Helical" evidence="1">
    <location>
        <begin position="6"/>
        <end position="22"/>
    </location>
</feature>
<gene>
    <name evidence="3" type="ORF">UF10_07190</name>
</gene>
<dbReference type="CDD" id="cd06259">
    <property type="entry name" value="YdcF-like"/>
    <property type="match status" value="1"/>
</dbReference>
<feature type="transmembrane region" description="Helical" evidence="1">
    <location>
        <begin position="103"/>
        <end position="123"/>
    </location>
</feature>
<evidence type="ECO:0000259" key="2">
    <source>
        <dbReference type="Pfam" id="PF02698"/>
    </source>
</evidence>
<dbReference type="InterPro" id="IPR014729">
    <property type="entry name" value="Rossmann-like_a/b/a_fold"/>
</dbReference>
<organism evidence="3 4">
    <name type="scientific">Peptostreptococcus russellii</name>
    <dbReference type="NCBI Taxonomy" id="215200"/>
    <lineage>
        <taxon>Bacteria</taxon>
        <taxon>Bacillati</taxon>
        <taxon>Bacillota</taxon>
        <taxon>Clostridia</taxon>
        <taxon>Peptostreptococcales</taxon>
        <taxon>Peptostreptococcaceae</taxon>
        <taxon>Peptostreptococcus</taxon>
    </lineage>
</organism>
<sequence>MIYLFLVVLLFAAVFLYIMNNDKRNLMSGVFFVLTLLSLGIWIIFLVFKYSQVISNYPILMSIIMILSVLLVFMLVLLPILLIGFLFYNGIKIMIKEGFRPRNVLSLLLSILLFVYLIIWPRFNKITSNSFASYIYVYVGILAVYFLFLMMMFTLSNMLNLINFKKKDLDFVLVLGAGLIKDKVTPLLAGRIDKGIEVYRKNKNSKLILSGGQGGDEVIAEGIAMANYAREKGVPESDILIEDKSKNTKENILFSYEIMSSHLDFGKKPNFAIATNSYHVLRALIIAKSLGIDCIGYGSKSKWYFTLNAFIREFIGYIHYTRKKHIKNIALITVIYVIGIILTQMIFKFAI</sequence>
<dbReference type="AlphaFoldDB" id="A0A2P7PZA6"/>
<protein>
    <recommendedName>
        <fullName evidence="2">DUF218 domain-containing protein</fullName>
    </recommendedName>
</protein>
<evidence type="ECO:0000313" key="4">
    <source>
        <dbReference type="Proteomes" id="UP000241434"/>
    </source>
</evidence>
<accession>A0A2P7PZA6</accession>
<dbReference type="InterPro" id="IPR003848">
    <property type="entry name" value="DUF218"/>
</dbReference>
<comment type="caution">
    <text evidence="3">The sequence shown here is derived from an EMBL/GenBank/DDBJ whole genome shotgun (WGS) entry which is preliminary data.</text>
</comment>
<dbReference type="InterPro" id="IPR051599">
    <property type="entry name" value="Cell_Envelope_Assoc"/>
</dbReference>
<dbReference type="PANTHER" id="PTHR30336">
    <property type="entry name" value="INNER MEMBRANE PROTEIN, PROBABLE PERMEASE"/>
    <property type="match status" value="1"/>
</dbReference>
<feature type="domain" description="DUF218" evidence="2">
    <location>
        <begin position="170"/>
        <end position="316"/>
    </location>
</feature>
<dbReference type="Pfam" id="PF02698">
    <property type="entry name" value="DUF218"/>
    <property type="match status" value="1"/>
</dbReference>
<proteinExistence type="predicted"/>
<keyword evidence="1" id="KW-1133">Transmembrane helix</keyword>
<reference evidence="3" key="1">
    <citation type="thesis" date="2015" institute="Rutgers" country="The State University of New Jersey, 14 College Farm Rd., New Brunswick, NJ, USA">
        <title>Ammonia toxicity in bacteria and its implications for treatment of and resource recovery from highly nitrogenous organic wastes.</title>
        <authorList>
            <person name="Luther A.K."/>
        </authorList>
    </citation>
    <scope>NUCLEOTIDE SEQUENCE</scope>
    <source>
        <strain evidence="3">RT-10B</strain>
    </source>
</reference>
<keyword evidence="1" id="KW-0812">Transmembrane</keyword>